<dbReference type="InterPro" id="IPR015943">
    <property type="entry name" value="WD40/YVTN_repeat-like_dom_sf"/>
</dbReference>
<feature type="repeat" description="WD" evidence="1">
    <location>
        <begin position="45"/>
        <end position="60"/>
    </location>
</feature>
<protein>
    <submittedName>
        <fullName evidence="2">Uncharacterized protein</fullName>
    </submittedName>
</protein>
<evidence type="ECO:0000313" key="2">
    <source>
        <dbReference type="EMBL" id="MFC6959780.1"/>
    </source>
</evidence>
<keyword evidence="1" id="KW-0853">WD repeat</keyword>
<dbReference type="RefSeq" id="WP_382345968.1">
    <property type="nucleotide sequence ID" value="NZ_JBHMBP010000001.1"/>
</dbReference>
<name>A0ABW2DDY1_9ACTN</name>
<dbReference type="EMBL" id="JBHSYS010000004">
    <property type="protein sequence ID" value="MFC6959780.1"/>
    <property type="molecule type" value="Genomic_DNA"/>
</dbReference>
<dbReference type="Pfam" id="PF00400">
    <property type="entry name" value="WD40"/>
    <property type="match status" value="1"/>
</dbReference>
<proteinExistence type="predicted"/>
<keyword evidence="3" id="KW-1185">Reference proteome</keyword>
<dbReference type="Proteomes" id="UP001596470">
    <property type="component" value="Unassembled WGS sequence"/>
</dbReference>
<dbReference type="Gene3D" id="2.130.10.10">
    <property type="entry name" value="YVTN repeat-like/Quinoprotein amine dehydrogenase"/>
    <property type="match status" value="1"/>
</dbReference>
<evidence type="ECO:0000313" key="3">
    <source>
        <dbReference type="Proteomes" id="UP001596470"/>
    </source>
</evidence>
<dbReference type="SUPFAM" id="SSF63829">
    <property type="entry name" value="Calcium-dependent phosphotriesterase"/>
    <property type="match status" value="1"/>
</dbReference>
<dbReference type="PROSITE" id="PS50082">
    <property type="entry name" value="WD_REPEATS_2"/>
    <property type="match status" value="1"/>
</dbReference>
<organism evidence="2 3">
    <name type="scientific">Glycomyces mayteni</name>
    <dbReference type="NCBI Taxonomy" id="543887"/>
    <lineage>
        <taxon>Bacteria</taxon>
        <taxon>Bacillati</taxon>
        <taxon>Actinomycetota</taxon>
        <taxon>Actinomycetes</taxon>
        <taxon>Glycomycetales</taxon>
        <taxon>Glycomycetaceae</taxon>
        <taxon>Glycomyces</taxon>
    </lineage>
</organism>
<comment type="caution">
    <text evidence="2">The sequence shown here is derived from an EMBL/GenBank/DDBJ whole genome shotgun (WGS) entry which is preliminary data.</text>
</comment>
<dbReference type="InterPro" id="IPR001680">
    <property type="entry name" value="WD40_rpt"/>
</dbReference>
<reference evidence="3" key="1">
    <citation type="journal article" date="2019" name="Int. J. Syst. Evol. Microbiol.">
        <title>The Global Catalogue of Microorganisms (GCM) 10K type strain sequencing project: providing services to taxonomists for standard genome sequencing and annotation.</title>
        <authorList>
            <consortium name="The Broad Institute Genomics Platform"/>
            <consortium name="The Broad Institute Genome Sequencing Center for Infectious Disease"/>
            <person name="Wu L."/>
            <person name="Ma J."/>
        </authorList>
    </citation>
    <scope>NUCLEOTIDE SEQUENCE [LARGE SCALE GENOMIC DNA]</scope>
    <source>
        <strain evidence="3">KACC 12634</strain>
    </source>
</reference>
<accession>A0ABW2DDY1</accession>
<evidence type="ECO:0000256" key="1">
    <source>
        <dbReference type="PROSITE-ProRule" id="PRU00221"/>
    </source>
</evidence>
<sequence length="147" mass="15765">MQELRTRSGHEQSLNSVAFGRLDGRTVGGVQAVAWGTRDDDPIAVTGGKDRSVRVWDLNTTLRLPLAGPRSMLGFGLAIGEAENRPAVFVSNDDDTIDALELGRGRPLIRVPDATGSVNSMVFGRNEGHPVLAAGPEQGRVHRLVSR</sequence>
<gene>
    <name evidence="2" type="ORF">ACFQS3_21535</name>
</gene>